<dbReference type="InterPro" id="IPR036259">
    <property type="entry name" value="MFS_trans_sf"/>
</dbReference>
<feature type="transmembrane region" description="Helical" evidence="4">
    <location>
        <begin position="301"/>
        <end position="321"/>
    </location>
</feature>
<feature type="transmembrane region" description="Helical" evidence="4">
    <location>
        <begin position="162"/>
        <end position="181"/>
    </location>
</feature>
<keyword evidence="2 4" id="KW-1133">Transmembrane helix</keyword>
<dbReference type="PANTHER" id="PTHR23530">
    <property type="entry name" value="TRANSPORT PROTEIN-RELATED"/>
    <property type="match status" value="1"/>
</dbReference>
<evidence type="ECO:0000313" key="5">
    <source>
        <dbReference type="EMBL" id="KAA5609724.1"/>
    </source>
</evidence>
<feature type="transmembrane region" description="Helical" evidence="4">
    <location>
        <begin position="369"/>
        <end position="389"/>
    </location>
</feature>
<dbReference type="RefSeq" id="WP_150043188.1">
    <property type="nucleotide sequence ID" value="NZ_OW485601.1"/>
</dbReference>
<dbReference type="Proteomes" id="UP000325255">
    <property type="component" value="Unassembled WGS sequence"/>
</dbReference>
<dbReference type="AlphaFoldDB" id="A0A5M6IN91"/>
<sequence length="397" mass="40726">MHPLSSVALFLGFRLLRNLYFHMAVTVPFYMGCGLDMTRILTLESAYYVAKVLSDVPTGLLADLAGRRLCLALSGFLAGFGYLTMGLGSSFGVFLVAEILLGVAFSLASGADSAAVYEALAASGRERWYARVEGAGWALRNCAAALAGAGGGLVAAAAGPGVTWFCTAGCVTAAGLLALGLPEPRTRPVAGHGGPVALLRQLAGFMRADRFAADAFLFFAAVYSVVRVGLFFLQPLLAGLGFGIAWNGMVYAGAVGLSIGFAALAATLFPTSRPGRGAAVFAAAAGLFFLAWGVGGAGLGAWSVVAGFAGVVLYSAMHGLYDPVLRGWVTPRLPAALRATLLSSGAMMANLLFAGIGPLAGWLTDRVGLSGAMLVLAVLHAPALVLLPLRLRRHAPG</sequence>
<evidence type="ECO:0000256" key="1">
    <source>
        <dbReference type="ARBA" id="ARBA00022692"/>
    </source>
</evidence>
<evidence type="ECO:0000256" key="4">
    <source>
        <dbReference type="SAM" id="Phobius"/>
    </source>
</evidence>
<dbReference type="Pfam" id="PF07690">
    <property type="entry name" value="MFS_1"/>
    <property type="match status" value="1"/>
</dbReference>
<comment type="caution">
    <text evidence="5">The sequence shown here is derived from an EMBL/GenBank/DDBJ whole genome shotgun (WGS) entry which is preliminary data.</text>
</comment>
<dbReference type="EMBL" id="VWPK01000045">
    <property type="protein sequence ID" value="KAA5609724.1"/>
    <property type="molecule type" value="Genomic_DNA"/>
</dbReference>
<feature type="transmembrane region" description="Helical" evidence="4">
    <location>
        <begin position="341"/>
        <end position="363"/>
    </location>
</feature>
<dbReference type="PANTHER" id="PTHR23530:SF1">
    <property type="entry name" value="PERMEASE, MAJOR FACILITATOR SUPERFAMILY-RELATED"/>
    <property type="match status" value="1"/>
</dbReference>
<feature type="transmembrane region" description="Helical" evidence="4">
    <location>
        <begin position="249"/>
        <end position="270"/>
    </location>
</feature>
<keyword evidence="1 4" id="KW-0812">Transmembrane</keyword>
<proteinExistence type="predicted"/>
<evidence type="ECO:0000256" key="2">
    <source>
        <dbReference type="ARBA" id="ARBA00022989"/>
    </source>
</evidence>
<reference evidence="5 6" key="1">
    <citation type="submission" date="2019-09" db="EMBL/GenBank/DDBJ databases">
        <title>Genome sequence of Rhodovastum atsumiense, a diverse member of the Acetobacteraceae family of non-sulfur purple photosynthetic bacteria.</title>
        <authorList>
            <person name="Meyer T."/>
            <person name="Kyndt J."/>
        </authorList>
    </citation>
    <scope>NUCLEOTIDE SEQUENCE [LARGE SCALE GENOMIC DNA]</scope>
    <source>
        <strain evidence="5 6">DSM 21279</strain>
    </source>
</reference>
<feature type="transmembrane region" description="Helical" evidence="4">
    <location>
        <begin position="93"/>
        <end position="117"/>
    </location>
</feature>
<organism evidence="5 6">
    <name type="scientific">Rhodovastum atsumiense</name>
    <dbReference type="NCBI Taxonomy" id="504468"/>
    <lineage>
        <taxon>Bacteria</taxon>
        <taxon>Pseudomonadati</taxon>
        <taxon>Pseudomonadota</taxon>
        <taxon>Alphaproteobacteria</taxon>
        <taxon>Acetobacterales</taxon>
        <taxon>Acetobacteraceae</taxon>
        <taxon>Rhodovastum</taxon>
    </lineage>
</organism>
<dbReference type="OrthoDB" id="9816124at2"/>
<evidence type="ECO:0000313" key="6">
    <source>
        <dbReference type="Proteomes" id="UP000325255"/>
    </source>
</evidence>
<protein>
    <submittedName>
        <fullName evidence="5">MFS transporter</fullName>
    </submittedName>
</protein>
<gene>
    <name evidence="5" type="ORF">F1189_22795</name>
</gene>
<evidence type="ECO:0000256" key="3">
    <source>
        <dbReference type="ARBA" id="ARBA00023136"/>
    </source>
</evidence>
<feature type="transmembrane region" description="Helical" evidence="4">
    <location>
        <begin position="277"/>
        <end position="295"/>
    </location>
</feature>
<feature type="transmembrane region" description="Helical" evidence="4">
    <location>
        <begin position="138"/>
        <end position="156"/>
    </location>
</feature>
<dbReference type="InterPro" id="IPR011701">
    <property type="entry name" value="MFS"/>
</dbReference>
<dbReference type="SUPFAM" id="SSF103473">
    <property type="entry name" value="MFS general substrate transporter"/>
    <property type="match status" value="1"/>
</dbReference>
<keyword evidence="3 4" id="KW-0472">Membrane</keyword>
<feature type="transmembrane region" description="Helical" evidence="4">
    <location>
        <begin position="69"/>
        <end position="87"/>
    </location>
</feature>
<feature type="transmembrane region" description="Helical" evidence="4">
    <location>
        <begin position="20"/>
        <end position="41"/>
    </location>
</feature>
<name>A0A5M6IN91_9PROT</name>
<dbReference type="InterPro" id="IPR053160">
    <property type="entry name" value="MFS_DHA3_Transporter"/>
</dbReference>
<feature type="transmembrane region" description="Helical" evidence="4">
    <location>
        <begin position="215"/>
        <end position="237"/>
    </location>
</feature>
<dbReference type="Gene3D" id="1.20.1250.20">
    <property type="entry name" value="MFS general substrate transporter like domains"/>
    <property type="match status" value="1"/>
</dbReference>
<keyword evidence="6" id="KW-1185">Reference proteome</keyword>
<dbReference type="GO" id="GO:0022857">
    <property type="term" value="F:transmembrane transporter activity"/>
    <property type="evidence" value="ECO:0007669"/>
    <property type="project" value="InterPro"/>
</dbReference>
<accession>A0A5M6IN91</accession>